<dbReference type="AlphaFoldDB" id="A0A2G8KCR9"/>
<dbReference type="InterPro" id="IPR011600">
    <property type="entry name" value="Pept_C14_caspase"/>
</dbReference>
<feature type="domain" description="DED" evidence="1">
    <location>
        <begin position="9"/>
        <end position="91"/>
    </location>
</feature>
<name>A0A2G8KCR9_STIJA</name>
<dbReference type="Gene3D" id="1.10.533.10">
    <property type="entry name" value="Death Domain, Fas"/>
    <property type="match status" value="1"/>
</dbReference>
<keyword evidence="3" id="KW-1185">Reference proteome</keyword>
<dbReference type="GO" id="GO:0004197">
    <property type="term" value="F:cysteine-type endopeptidase activity"/>
    <property type="evidence" value="ECO:0007669"/>
    <property type="project" value="InterPro"/>
</dbReference>
<sequence length="326" mass="35978">MSVRGQSEIHIKLMQDLCNNLVVDDFNKLKDHCKAKEYGGFGAGQLEKILSLSDLFSKLQQKRIFKEGDYNKLKKLLLRIDNEESVEIVKEAEGALYLAGIPVEGYLPVGAAPPYYGFEQRPHPYNQMPPQPPFGPRYHVDIKHSSDAMPSMSSFSHGPTSVIPPHSGGQFGHVPNMNNMYPSGQSQPGMMSHSSGQYGHGPNGNSMYPSGQSQPGAEIDRASVENLRTSLHNYEIQIEEELGQTEFWNSLKKAHTEVGGGNYSCFILIISSHGIETEITKDGQTGKKESIVLVDSSQVTVDAIRDYFDGWSAPKLVDCEGFLKGI</sequence>
<dbReference type="GO" id="GO:0042981">
    <property type="term" value="P:regulation of apoptotic process"/>
    <property type="evidence" value="ECO:0007669"/>
    <property type="project" value="InterPro"/>
</dbReference>
<organism evidence="2 3">
    <name type="scientific">Stichopus japonicus</name>
    <name type="common">Sea cucumber</name>
    <dbReference type="NCBI Taxonomy" id="307972"/>
    <lineage>
        <taxon>Eukaryota</taxon>
        <taxon>Metazoa</taxon>
        <taxon>Echinodermata</taxon>
        <taxon>Eleutherozoa</taxon>
        <taxon>Echinozoa</taxon>
        <taxon>Holothuroidea</taxon>
        <taxon>Aspidochirotacea</taxon>
        <taxon>Aspidochirotida</taxon>
        <taxon>Stichopodidae</taxon>
        <taxon>Apostichopus</taxon>
    </lineage>
</organism>
<gene>
    <name evidence="2" type="ORF">BSL78_17316</name>
</gene>
<dbReference type="EMBL" id="MRZV01000684">
    <property type="protein sequence ID" value="PIK45808.1"/>
    <property type="molecule type" value="Genomic_DNA"/>
</dbReference>
<evidence type="ECO:0000313" key="2">
    <source>
        <dbReference type="EMBL" id="PIK45808.1"/>
    </source>
</evidence>
<dbReference type="Proteomes" id="UP000230750">
    <property type="component" value="Unassembled WGS sequence"/>
</dbReference>
<dbReference type="InterPro" id="IPR011029">
    <property type="entry name" value="DEATH-like_dom_sf"/>
</dbReference>
<reference evidence="2 3" key="1">
    <citation type="journal article" date="2017" name="PLoS Biol.">
        <title>The sea cucumber genome provides insights into morphological evolution and visceral regeneration.</title>
        <authorList>
            <person name="Zhang X."/>
            <person name="Sun L."/>
            <person name="Yuan J."/>
            <person name="Sun Y."/>
            <person name="Gao Y."/>
            <person name="Zhang L."/>
            <person name="Li S."/>
            <person name="Dai H."/>
            <person name="Hamel J.F."/>
            <person name="Liu C."/>
            <person name="Yu Y."/>
            <person name="Liu S."/>
            <person name="Lin W."/>
            <person name="Guo K."/>
            <person name="Jin S."/>
            <person name="Xu P."/>
            <person name="Storey K.B."/>
            <person name="Huan P."/>
            <person name="Zhang T."/>
            <person name="Zhou Y."/>
            <person name="Zhang J."/>
            <person name="Lin C."/>
            <person name="Li X."/>
            <person name="Xing L."/>
            <person name="Huo D."/>
            <person name="Sun M."/>
            <person name="Wang L."/>
            <person name="Mercier A."/>
            <person name="Li F."/>
            <person name="Yang H."/>
            <person name="Xiang J."/>
        </authorList>
    </citation>
    <scope>NUCLEOTIDE SEQUENCE [LARGE SCALE GENOMIC DNA]</scope>
    <source>
        <strain evidence="2">Shaxun</strain>
        <tissue evidence="2">Muscle</tissue>
    </source>
</reference>
<dbReference type="OrthoDB" id="10036020at2759"/>
<comment type="caution">
    <text evidence="2">The sequence shown here is derived from an EMBL/GenBank/DDBJ whole genome shotgun (WGS) entry which is preliminary data.</text>
</comment>
<dbReference type="GO" id="GO:0006508">
    <property type="term" value="P:proteolysis"/>
    <property type="evidence" value="ECO:0007669"/>
    <property type="project" value="InterPro"/>
</dbReference>
<dbReference type="PROSITE" id="PS50168">
    <property type="entry name" value="DED"/>
    <property type="match status" value="1"/>
</dbReference>
<dbReference type="InterPro" id="IPR029030">
    <property type="entry name" value="Caspase-like_dom_sf"/>
</dbReference>
<dbReference type="Pfam" id="PF00656">
    <property type="entry name" value="Peptidase_C14"/>
    <property type="match status" value="1"/>
</dbReference>
<protein>
    <recommendedName>
        <fullName evidence="1">DED domain-containing protein</fullName>
    </recommendedName>
</protein>
<dbReference type="InterPro" id="IPR001875">
    <property type="entry name" value="DED_dom"/>
</dbReference>
<dbReference type="SUPFAM" id="SSF47986">
    <property type="entry name" value="DEATH domain"/>
    <property type="match status" value="1"/>
</dbReference>
<proteinExistence type="predicted"/>
<evidence type="ECO:0000259" key="1">
    <source>
        <dbReference type="PROSITE" id="PS50168"/>
    </source>
</evidence>
<dbReference type="SUPFAM" id="SSF52129">
    <property type="entry name" value="Caspase-like"/>
    <property type="match status" value="1"/>
</dbReference>
<accession>A0A2G8KCR9</accession>
<dbReference type="Gene3D" id="3.40.50.1460">
    <property type="match status" value="1"/>
</dbReference>
<dbReference type="STRING" id="307972.A0A2G8KCR9"/>
<evidence type="ECO:0000313" key="3">
    <source>
        <dbReference type="Proteomes" id="UP000230750"/>
    </source>
</evidence>